<reference evidence="3" key="1">
    <citation type="submission" date="2016-02" db="EMBL/GenBank/DDBJ databases">
        <authorList>
            <person name="Dunlap C."/>
        </authorList>
    </citation>
    <scope>NUCLEOTIDE SEQUENCE [LARGE SCALE GENOMIC DNA]</scope>
    <source>
        <strain evidence="3">NRRL B-41092</strain>
    </source>
</reference>
<sequence>MKNDFFEERNTTNKNAFENNEENNSGWYDNETDTYFEIGDKVIWWGDEEERIGVIKSIKEETFGVLWSDEQYIEYPADHQDAIKKA</sequence>
<dbReference type="STRING" id="1793963.AXI58_10215"/>
<name>A0A150FAV9_9BACI</name>
<feature type="compositionally biased region" description="Low complexity" evidence="1">
    <location>
        <begin position="12"/>
        <end position="24"/>
    </location>
</feature>
<evidence type="ECO:0000313" key="3">
    <source>
        <dbReference type="Proteomes" id="UP000075430"/>
    </source>
</evidence>
<evidence type="ECO:0000313" key="2">
    <source>
        <dbReference type="EMBL" id="KXZ22356.1"/>
    </source>
</evidence>
<keyword evidence="3" id="KW-1185">Reference proteome</keyword>
<accession>A0A150FAV9</accession>
<feature type="compositionally biased region" description="Basic and acidic residues" evidence="1">
    <location>
        <begin position="1"/>
        <end position="11"/>
    </location>
</feature>
<dbReference type="EMBL" id="LSBA01000005">
    <property type="protein sequence ID" value="KXZ22356.1"/>
    <property type="molecule type" value="Genomic_DNA"/>
</dbReference>
<dbReference type="RefSeq" id="WP_061520699.1">
    <property type="nucleotide sequence ID" value="NZ_JARLZY010000019.1"/>
</dbReference>
<dbReference type="Proteomes" id="UP000075430">
    <property type="component" value="Unassembled WGS sequence"/>
</dbReference>
<organism evidence="2 3">
    <name type="scientific">Bacillus nakamurai</name>
    <dbReference type="NCBI Taxonomy" id="1793963"/>
    <lineage>
        <taxon>Bacteria</taxon>
        <taxon>Bacillati</taxon>
        <taxon>Bacillota</taxon>
        <taxon>Bacilli</taxon>
        <taxon>Bacillales</taxon>
        <taxon>Bacillaceae</taxon>
        <taxon>Bacillus</taxon>
    </lineage>
</organism>
<evidence type="ECO:0000256" key="1">
    <source>
        <dbReference type="SAM" id="MobiDB-lite"/>
    </source>
</evidence>
<feature type="region of interest" description="Disordered" evidence="1">
    <location>
        <begin position="1"/>
        <end position="28"/>
    </location>
</feature>
<comment type="caution">
    <text evidence="2">The sequence shown here is derived from an EMBL/GenBank/DDBJ whole genome shotgun (WGS) entry which is preliminary data.</text>
</comment>
<protein>
    <submittedName>
        <fullName evidence="2">Uncharacterized protein</fullName>
    </submittedName>
</protein>
<gene>
    <name evidence="2" type="ORF">AXI58_10215</name>
</gene>
<dbReference type="AlphaFoldDB" id="A0A150FAV9"/>
<proteinExistence type="predicted"/>